<dbReference type="NCBIfam" id="TIGR03426">
    <property type="entry name" value="shape_MreD"/>
    <property type="match status" value="1"/>
</dbReference>
<dbReference type="PANTHER" id="PTHR37484">
    <property type="entry name" value="ROD SHAPE-DETERMINING PROTEIN MRED"/>
    <property type="match status" value="1"/>
</dbReference>
<dbReference type="STRING" id="1604334.SAMN05421546_0730"/>
<accession>A0A1N6QKA9</accession>
<dbReference type="PANTHER" id="PTHR37484:SF1">
    <property type="entry name" value="ROD SHAPE-DETERMINING PROTEIN MRED"/>
    <property type="match status" value="1"/>
</dbReference>
<evidence type="ECO:0000256" key="2">
    <source>
        <dbReference type="ARBA" id="ARBA00007776"/>
    </source>
</evidence>
<evidence type="ECO:0000256" key="8">
    <source>
        <dbReference type="PIRNR" id="PIRNR018472"/>
    </source>
</evidence>
<sequence length="161" mass="17874">MKRGQTGYGWMFASVVLAVLLALLPLPETLAPLRPYWLALVVAYWVLENPDRAGLGFAFMAGLIADIAQGAILGEQALRMVILAFILDRFRTRLRFFPVWQQALVMGGLLVNDRIVSAIVHVLVSAPQADAMYWLSPLTGALMWGPVFVMLDALRHGRRRG</sequence>
<dbReference type="Proteomes" id="UP000241788">
    <property type="component" value="Unassembled WGS sequence"/>
</dbReference>
<keyword evidence="5 8" id="KW-0133">Cell shape</keyword>
<dbReference type="PIRSF" id="PIRSF018472">
    <property type="entry name" value="MreD_proteobac"/>
    <property type="match status" value="1"/>
</dbReference>
<evidence type="ECO:0000313" key="11">
    <source>
        <dbReference type="Proteomes" id="UP000241788"/>
    </source>
</evidence>
<keyword evidence="8" id="KW-0997">Cell inner membrane</keyword>
<evidence type="ECO:0000256" key="3">
    <source>
        <dbReference type="ARBA" id="ARBA00022475"/>
    </source>
</evidence>
<dbReference type="InterPro" id="IPR026034">
    <property type="entry name" value="MreD_proteobac"/>
</dbReference>
<evidence type="ECO:0000256" key="7">
    <source>
        <dbReference type="ARBA" id="ARBA00023136"/>
    </source>
</evidence>
<organism evidence="10 11">
    <name type="scientific">Solilutibacter tolerans</name>
    <dbReference type="NCBI Taxonomy" id="1604334"/>
    <lineage>
        <taxon>Bacteria</taxon>
        <taxon>Pseudomonadati</taxon>
        <taxon>Pseudomonadota</taxon>
        <taxon>Gammaproteobacteria</taxon>
        <taxon>Lysobacterales</taxon>
        <taxon>Lysobacteraceae</taxon>
        <taxon>Solilutibacter</taxon>
    </lineage>
</organism>
<keyword evidence="11" id="KW-1185">Reference proteome</keyword>
<dbReference type="GO" id="GO:0005886">
    <property type="term" value="C:plasma membrane"/>
    <property type="evidence" value="ECO:0007669"/>
    <property type="project" value="UniProtKB-SubCell"/>
</dbReference>
<evidence type="ECO:0000256" key="5">
    <source>
        <dbReference type="ARBA" id="ARBA00022960"/>
    </source>
</evidence>
<gene>
    <name evidence="10" type="ORF">SAMN05421546_0730</name>
</gene>
<dbReference type="OrthoDB" id="6647425at2"/>
<evidence type="ECO:0000256" key="4">
    <source>
        <dbReference type="ARBA" id="ARBA00022692"/>
    </source>
</evidence>
<keyword evidence="6 9" id="KW-1133">Transmembrane helix</keyword>
<dbReference type="RefSeq" id="WP_076585446.1">
    <property type="nucleotide sequence ID" value="NZ_FTLW01000002.1"/>
</dbReference>
<comment type="similarity">
    <text evidence="2 8">Belongs to the MreD family.</text>
</comment>
<dbReference type="AlphaFoldDB" id="A0A1N6QKA9"/>
<comment type="function">
    <text evidence="8">Involved in formation of the rod shape of the cell. May also contribute to regulation of formation of penicillin-binding proteins.</text>
</comment>
<dbReference type="Pfam" id="PF04093">
    <property type="entry name" value="MreD"/>
    <property type="match status" value="1"/>
</dbReference>
<comment type="subcellular location">
    <subcellularLocation>
        <location evidence="8">Cell inner membrane</location>
    </subcellularLocation>
    <subcellularLocation>
        <location evidence="1">Cell membrane</location>
        <topology evidence="1">Multi-pass membrane protein</topology>
    </subcellularLocation>
</comment>
<evidence type="ECO:0000256" key="6">
    <source>
        <dbReference type="ARBA" id="ARBA00022989"/>
    </source>
</evidence>
<proteinExistence type="inferred from homology"/>
<evidence type="ECO:0000256" key="9">
    <source>
        <dbReference type="SAM" id="Phobius"/>
    </source>
</evidence>
<evidence type="ECO:0000256" key="1">
    <source>
        <dbReference type="ARBA" id="ARBA00004651"/>
    </source>
</evidence>
<reference evidence="11" key="1">
    <citation type="submission" date="2017-01" db="EMBL/GenBank/DDBJ databases">
        <authorList>
            <person name="Varghese N."/>
            <person name="Submissions S."/>
        </authorList>
    </citation>
    <scope>NUCLEOTIDE SEQUENCE [LARGE SCALE GENOMIC DNA]</scope>
    <source>
        <strain evidence="11">UM1</strain>
    </source>
</reference>
<dbReference type="InterPro" id="IPR007227">
    <property type="entry name" value="Cell_shape_determining_MreD"/>
</dbReference>
<feature type="transmembrane region" description="Helical" evidence="9">
    <location>
        <begin position="53"/>
        <end position="73"/>
    </location>
</feature>
<keyword evidence="7 8" id="KW-0472">Membrane</keyword>
<keyword evidence="3 8" id="KW-1003">Cell membrane</keyword>
<evidence type="ECO:0000313" key="10">
    <source>
        <dbReference type="EMBL" id="SIQ17007.1"/>
    </source>
</evidence>
<dbReference type="EMBL" id="FTLW01000002">
    <property type="protein sequence ID" value="SIQ17007.1"/>
    <property type="molecule type" value="Genomic_DNA"/>
</dbReference>
<feature type="transmembrane region" description="Helical" evidence="9">
    <location>
        <begin position="131"/>
        <end position="151"/>
    </location>
</feature>
<keyword evidence="4 9" id="KW-0812">Transmembrane</keyword>
<dbReference type="GO" id="GO:0008360">
    <property type="term" value="P:regulation of cell shape"/>
    <property type="evidence" value="ECO:0007669"/>
    <property type="project" value="UniProtKB-UniRule"/>
</dbReference>
<protein>
    <recommendedName>
        <fullName evidence="8">Rod shape-determining protein MreD</fullName>
    </recommendedName>
</protein>
<name>A0A1N6QKA9_9GAMM</name>